<dbReference type="Proteomes" id="UP000266426">
    <property type="component" value="Unassembled WGS sequence"/>
</dbReference>
<evidence type="ECO:0000259" key="1">
    <source>
        <dbReference type="Pfam" id="PF00534"/>
    </source>
</evidence>
<evidence type="ECO:0000313" key="4">
    <source>
        <dbReference type="Proteomes" id="UP000266426"/>
    </source>
</evidence>
<comment type="caution">
    <text evidence="3">The sequence shown here is derived from an EMBL/GenBank/DDBJ whole genome shotgun (WGS) entry which is preliminary data.</text>
</comment>
<sequence length="408" mass="45464">MKLSGSMLRNISHNNHQYNHMKKMKVAHIITRLIVGGAQENTLSTVLRQMNNPEFEVTLITGPGLGPEGSLEEKARQNGVVMVTFQHMRRAINPIRDTIVLSQLISHCITQKYDVIHTHSSKAGILGRIAGFLTHCPVVVHTIHGLPFHPYEKKWKNCMYILLEKFCALLSDKIITVSDTMRDKALEAGVGCREQYATIYSGMDIDAFLNSGQYRDSVRKKYNINPETVVIGKIARLFHLKGHDFVIDAARDIVKAHPNAVFLFIGGGILENDLKSRINSFGLNKNFIFTGLVPPTEIPKLVSAMDILVHTSLREGLARALPQALASGKPVVTFDIDSAHEVVEDGLSGYLVKPGDSTHFVQAVNKLVADRALREKMGAHGRSHVVPRFSDEYMADQINKLYKDILNK</sequence>
<feature type="domain" description="Glycosyl transferase family 1" evidence="1">
    <location>
        <begin position="216"/>
        <end position="383"/>
    </location>
</feature>
<dbReference type="InterPro" id="IPR028098">
    <property type="entry name" value="Glyco_trans_4-like_N"/>
</dbReference>
<dbReference type="PANTHER" id="PTHR12526:SF630">
    <property type="entry name" value="GLYCOSYLTRANSFERASE"/>
    <property type="match status" value="1"/>
</dbReference>
<dbReference type="Pfam" id="PF13439">
    <property type="entry name" value="Glyco_transf_4"/>
    <property type="match status" value="1"/>
</dbReference>
<protein>
    <submittedName>
        <fullName evidence="3">Glycosyltransferase family 1 protein</fullName>
    </submittedName>
</protein>
<evidence type="ECO:0000259" key="2">
    <source>
        <dbReference type="Pfam" id="PF13439"/>
    </source>
</evidence>
<dbReference type="AlphaFoldDB" id="A0A3A4R6I6"/>
<proteinExistence type="predicted"/>
<reference evidence="3 4" key="1">
    <citation type="journal article" date="2017" name="ISME J.">
        <title>Energy and carbon metabolisms in a deep terrestrial subsurface fluid microbial community.</title>
        <authorList>
            <person name="Momper L."/>
            <person name="Jungbluth S.P."/>
            <person name="Lee M.D."/>
            <person name="Amend J.P."/>
        </authorList>
    </citation>
    <scope>NUCLEOTIDE SEQUENCE [LARGE SCALE GENOMIC DNA]</scope>
    <source>
        <strain evidence="3">SURF_26</strain>
    </source>
</reference>
<keyword evidence="3" id="KW-0808">Transferase</keyword>
<dbReference type="EMBL" id="QZJZ01000031">
    <property type="protein sequence ID" value="RJP60263.1"/>
    <property type="molecule type" value="Genomic_DNA"/>
</dbReference>
<gene>
    <name evidence="3" type="ORF">C4541_04245</name>
</gene>
<organism evidence="3 4">
    <name type="scientific">Candidatus Auribacter fodinae</name>
    <dbReference type="NCBI Taxonomy" id="2093366"/>
    <lineage>
        <taxon>Bacteria</taxon>
        <taxon>Pseudomonadati</taxon>
        <taxon>Candidatus Auribacterota</taxon>
        <taxon>Candidatus Auribacteria</taxon>
        <taxon>Candidatus Auribacterales</taxon>
        <taxon>Candidatus Auribacteraceae</taxon>
        <taxon>Candidatus Auribacter</taxon>
    </lineage>
</organism>
<evidence type="ECO:0000313" key="3">
    <source>
        <dbReference type="EMBL" id="RJP60263.1"/>
    </source>
</evidence>
<feature type="domain" description="Glycosyltransferase subfamily 4-like N-terminal" evidence="2">
    <location>
        <begin position="39"/>
        <end position="206"/>
    </location>
</feature>
<dbReference type="SUPFAM" id="SSF53756">
    <property type="entry name" value="UDP-Glycosyltransferase/glycogen phosphorylase"/>
    <property type="match status" value="1"/>
</dbReference>
<accession>A0A3A4R6I6</accession>
<dbReference type="GO" id="GO:0016757">
    <property type="term" value="F:glycosyltransferase activity"/>
    <property type="evidence" value="ECO:0007669"/>
    <property type="project" value="InterPro"/>
</dbReference>
<dbReference type="Gene3D" id="3.40.50.2000">
    <property type="entry name" value="Glycogen Phosphorylase B"/>
    <property type="match status" value="2"/>
</dbReference>
<dbReference type="CDD" id="cd03808">
    <property type="entry name" value="GT4_CapM-like"/>
    <property type="match status" value="1"/>
</dbReference>
<dbReference type="Pfam" id="PF00534">
    <property type="entry name" value="Glycos_transf_1"/>
    <property type="match status" value="1"/>
</dbReference>
<name>A0A3A4R6I6_9BACT</name>
<dbReference type="PANTHER" id="PTHR12526">
    <property type="entry name" value="GLYCOSYLTRANSFERASE"/>
    <property type="match status" value="1"/>
</dbReference>
<dbReference type="InterPro" id="IPR001296">
    <property type="entry name" value="Glyco_trans_1"/>
</dbReference>